<accession>A0A1I1Q4W0</accession>
<feature type="region of interest" description="Disordered" evidence="1">
    <location>
        <begin position="53"/>
        <end position="78"/>
    </location>
</feature>
<feature type="signal peptide" evidence="2">
    <location>
        <begin position="1"/>
        <end position="24"/>
    </location>
</feature>
<protein>
    <recommendedName>
        <fullName evidence="5">Lipoprotein</fullName>
    </recommendedName>
</protein>
<sequence>MRYRIFCLLTVLAVVFTVTGCGRAKDTKDESLYDLIIEDSSSSETVDKTEKIVLQDDSSSESEEAEVSSAAVTEAAVSADSVSEDGEYTEYWFRTKKQRDQHYEKHGIDMGFANADDYRKAASDVVNNPTALHKTEKEDGDDVYYIEETNEFVIVSKDGYLRTYFKPDKGKAYYDRQ</sequence>
<dbReference type="AlphaFoldDB" id="A0A1I1Q4W0"/>
<evidence type="ECO:0000313" key="3">
    <source>
        <dbReference type="EMBL" id="SFD17164.1"/>
    </source>
</evidence>
<evidence type="ECO:0000256" key="2">
    <source>
        <dbReference type="SAM" id="SignalP"/>
    </source>
</evidence>
<dbReference type="EMBL" id="FOKQ01000042">
    <property type="protein sequence ID" value="SFD17164.1"/>
    <property type="molecule type" value="Genomic_DNA"/>
</dbReference>
<dbReference type="PROSITE" id="PS51257">
    <property type="entry name" value="PROKAR_LIPOPROTEIN"/>
    <property type="match status" value="1"/>
</dbReference>
<proteinExistence type="predicted"/>
<evidence type="ECO:0008006" key="5">
    <source>
        <dbReference type="Google" id="ProtNLM"/>
    </source>
</evidence>
<evidence type="ECO:0000256" key="1">
    <source>
        <dbReference type="SAM" id="MobiDB-lite"/>
    </source>
</evidence>
<organism evidence="3 4">
    <name type="scientific">Ruminococcus albus</name>
    <dbReference type="NCBI Taxonomy" id="1264"/>
    <lineage>
        <taxon>Bacteria</taxon>
        <taxon>Bacillati</taxon>
        <taxon>Bacillota</taxon>
        <taxon>Clostridia</taxon>
        <taxon>Eubacteriales</taxon>
        <taxon>Oscillospiraceae</taxon>
        <taxon>Ruminococcus</taxon>
    </lineage>
</organism>
<dbReference type="RefSeq" id="WP_074963083.1">
    <property type="nucleotide sequence ID" value="NZ_FOKQ01000042.1"/>
</dbReference>
<name>A0A1I1Q4W0_RUMAL</name>
<keyword evidence="2" id="KW-0732">Signal</keyword>
<reference evidence="3 4" key="1">
    <citation type="submission" date="2016-10" db="EMBL/GenBank/DDBJ databases">
        <authorList>
            <person name="de Groot N.N."/>
        </authorList>
    </citation>
    <scope>NUCLEOTIDE SEQUENCE [LARGE SCALE GENOMIC DNA]</scope>
    <source>
        <strain evidence="3 4">AR67</strain>
    </source>
</reference>
<dbReference type="OrthoDB" id="9813146at2"/>
<evidence type="ECO:0000313" key="4">
    <source>
        <dbReference type="Proteomes" id="UP000182192"/>
    </source>
</evidence>
<gene>
    <name evidence="3" type="ORF">SAMN02910406_03298</name>
</gene>
<feature type="compositionally biased region" description="Low complexity" evidence="1">
    <location>
        <begin position="67"/>
        <end position="78"/>
    </location>
</feature>
<dbReference type="Proteomes" id="UP000182192">
    <property type="component" value="Unassembled WGS sequence"/>
</dbReference>
<feature type="chain" id="PRO_5010378048" description="Lipoprotein" evidence="2">
    <location>
        <begin position="25"/>
        <end position="177"/>
    </location>
</feature>